<dbReference type="PROSITE" id="PS50007">
    <property type="entry name" value="PIPLC_X_DOMAIN"/>
    <property type="match status" value="1"/>
</dbReference>
<evidence type="ECO:0000313" key="2">
    <source>
        <dbReference type="EMBL" id="OAF62766.1"/>
    </source>
</evidence>
<dbReference type="SMART" id="SM00148">
    <property type="entry name" value="PLCXc"/>
    <property type="match status" value="1"/>
</dbReference>
<dbReference type="CDD" id="cd08586">
    <property type="entry name" value="PI-PLCc_BcPLC_like"/>
    <property type="match status" value="1"/>
</dbReference>
<dbReference type="OrthoDB" id="1046782at2759"/>
<name>A0A177AL22_9PEZI</name>
<dbReference type="InterPro" id="IPR051057">
    <property type="entry name" value="PI-PLC_domain"/>
</dbReference>
<dbReference type="InterPro" id="IPR000909">
    <property type="entry name" value="PLipase_C_PInositol-sp_X_dom"/>
</dbReference>
<organism evidence="2">
    <name type="scientific">Pseudogymnoascus destructans</name>
    <dbReference type="NCBI Taxonomy" id="655981"/>
    <lineage>
        <taxon>Eukaryota</taxon>
        <taxon>Fungi</taxon>
        <taxon>Dikarya</taxon>
        <taxon>Ascomycota</taxon>
        <taxon>Pezizomycotina</taxon>
        <taxon>Leotiomycetes</taxon>
        <taxon>Thelebolales</taxon>
        <taxon>Thelebolaceae</taxon>
        <taxon>Pseudogymnoascus</taxon>
    </lineage>
</organism>
<protein>
    <recommendedName>
        <fullName evidence="1">Phosphatidylinositol-specific phospholipase C X domain-containing protein</fullName>
    </recommendedName>
</protein>
<dbReference type="Gene3D" id="3.20.20.190">
    <property type="entry name" value="Phosphatidylinositol (PI) phosphodiesterase"/>
    <property type="match status" value="1"/>
</dbReference>
<gene>
    <name evidence="2" type="ORF">VC83_01249</name>
</gene>
<dbReference type="InterPro" id="IPR017946">
    <property type="entry name" value="PLC-like_Pdiesterase_TIM-brl"/>
</dbReference>
<sequence length="514" mass="57757">MGWASPLLWFTNTTPVQPRKMASPLIIRNLTSTPIELKLIERFQAPGQAPAKTENNNNNDSGFGSLAKNFTTLMNNVTNTIQSPTNLELAANAQSFSHKDVNIRIEPFEVCKTDIPLKERDDHEIMRLTFENAGQRYRLDVPSPTSRSTSLTPLQQNSQFEYTGVYLPEHSYLSLYSSARLNSWMGKLKPETPLSALSIPGTHNSATHYLALPSVRCQAVSVTDQLNNGVRFLDVRVQPENIEYPNADGLILVHAVFPISLTGNKYFRDFLNKVTAFLDQNPSETVLMSLKREGVGKSTDQQFSKILHDHYISKDKERWFTDNRIPRLEESKKKIVLVRRFGVDDAVKGYNNNAGFGLDASSWPDNCEDGLCVGGTIRVQDFYEVEESVNIDKKIKFCHTHLEKASSLVCPLPGAANAAEQPHPFFINFLTASNFFRPGCWPDRVAAKVNPATVDFLCRRHNEKEYYSTLAEERGIGDGSTGIVVCDWVGEKGDWDLVRCIVGHNAKLELRENQ</sequence>
<dbReference type="eggNOG" id="ENOG502QUGH">
    <property type="taxonomic scope" value="Eukaryota"/>
</dbReference>
<dbReference type="GO" id="GO:0006629">
    <property type="term" value="P:lipid metabolic process"/>
    <property type="evidence" value="ECO:0007669"/>
    <property type="project" value="InterPro"/>
</dbReference>
<reference evidence="2" key="1">
    <citation type="submission" date="2016-03" db="EMBL/GenBank/DDBJ databases">
        <title>Updated assembly of Pseudogymnoascus destructans, the fungus causing white-nose syndrome of bats.</title>
        <authorList>
            <person name="Palmer J.M."/>
            <person name="Drees K.P."/>
            <person name="Foster J.T."/>
            <person name="Lindner D.L."/>
        </authorList>
    </citation>
    <scope>NUCLEOTIDE SEQUENCE [LARGE SCALE GENOMIC DNA]</scope>
    <source>
        <strain evidence="2">20631-21</strain>
    </source>
</reference>
<dbReference type="EMBL" id="KV441387">
    <property type="protein sequence ID" value="OAF62766.1"/>
    <property type="molecule type" value="Genomic_DNA"/>
</dbReference>
<proteinExistence type="predicted"/>
<evidence type="ECO:0000259" key="1">
    <source>
        <dbReference type="SMART" id="SM00148"/>
    </source>
</evidence>
<dbReference type="Pfam" id="PF00388">
    <property type="entry name" value="PI-PLC-X"/>
    <property type="match status" value="1"/>
</dbReference>
<feature type="domain" description="Phosphatidylinositol-specific phospholipase C X" evidence="1">
    <location>
        <begin position="191"/>
        <end position="340"/>
    </location>
</feature>
<dbReference type="RefSeq" id="XP_024328037.1">
    <property type="nucleotide sequence ID" value="XM_024464933.1"/>
</dbReference>
<dbReference type="PANTHER" id="PTHR13593">
    <property type="match status" value="1"/>
</dbReference>
<dbReference type="AlphaFoldDB" id="A0A177AL22"/>
<dbReference type="PANTHER" id="PTHR13593:SF113">
    <property type="entry name" value="SI:DKEY-266F7.9"/>
    <property type="match status" value="1"/>
</dbReference>
<accession>A0A177AL22</accession>
<dbReference type="GO" id="GO:0008081">
    <property type="term" value="F:phosphoric diester hydrolase activity"/>
    <property type="evidence" value="ECO:0007669"/>
    <property type="project" value="InterPro"/>
</dbReference>
<dbReference type="GeneID" id="36284340"/>
<dbReference type="VEuPathDB" id="FungiDB:GMDG_00527"/>
<dbReference type="SUPFAM" id="SSF51695">
    <property type="entry name" value="PLC-like phosphodiesterases"/>
    <property type="match status" value="1"/>
</dbReference>
<dbReference type="Proteomes" id="UP000077154">
    <property type="component" value="Unassembled WGS sequence"/>
</dbReference>